<sequence>MFGKNKRRSLVHHHHMMDAKVAKDLSAAIVVDKILGRMNYVHLAMLLKGEWPKWRRILPW</sequence>
<accession>A0ACC0Q7A9</accession>
<evidence type="ECO:0000313" key="1">
    <source>
        <dbReference type="EMBL" id="KAI8573159.1"/>
    </source>
</evidence>
<keyword evidence="2" id="KW-1185">Reference proteome</keyword>
<organism evidence="1 2">
    <name type="scientific">Rhododendron molle</name>
    <name type="common">Chinese azalea</name>
    <name type="synonym">Azalea mollis</name>
    <dbReference type="NCBI Taxonomy" id="49168"/>
    <lineage>
        <taxon>Eukaryota</taxon>
        <taxon>Viridiplantae</taxon>
        <taxon>Streptophyta</taxon>
        <taxon>Embryophyta</taxon>
        <taxon>Tracheophyta</taxon>
        <taxon>Spermatophyta</taxon>
        <taxon>Magnoliopsida</taxon>
        <taxon>eudicotyledons</taxon>
        <taxon>Gunneridae</taxon>
        <taxon>Pentapetalae</taxon>
        <taxon>asterids</taxon>
        <taxon>Ericales</taxon>
        <taxon>Ericaceae</taxon>
        <taxon>Ericoideae</taxon>
        <taxon>Rhodoreae</taxon>
        <taxon>Rhododendron</taxon>
    </lineage>
</organism>
<evidence type="ECO:0000313" key="2">
    <source>
        <dbReference type="Proteomes" id="UP001062846"/>
    </source>
</evidence>
<dbReference type="EMBL" id="CM046388">
    <property type="protein sequence ID" value="KAI8573159.1"/>
    <property type="molecule type" value="Genomic_DNA"/>
</dbReference>
<gene>
    <name evidence="1" type="ORF">RHMOL_Rhmol01G0257000</name>
</gene>
<dbReference type="Proteomes" id="UP001062846">
    <property type="component" value="Chromosome 1"/>
</dbReference>
<proteinExistence type="predicted"/>
<name>A0ACC0Q7A9_RHOML</name>
<comment type="caution">
    <text evidence="1">The sequence shown here is derived from an EMBL/GenBank/DDBJ whole genome shotgun (WGS) entry which is preliminary data.</text>
</comment>
<protein>
    <submittedName>
        <fullName evidence="1">Uncharacterized protein</fullName>
    </submittedName>
</protein>
<reference evidence="1" key="1">
    <citation type="submission" date="2022-02" db="EMBL/GenBank/DDBJ databases">
        <title>Plant Genome Project.</title>
        <authorList>
            <person name="Zhang R.-G."/>
        </authorList>
    </citation>
    <scope>NUCLEOTIDE SEQUENCE</scope>
    <source>
        <strain evidence="1">AT1</strain>
    </source>
</reference>